<feature type="signal peptide" evidence="8">
    <location>
        <begin position="1"/>
        <end position="21"/>
    </location>
</feature>
<evidence type="ECO:0000256" key="5">
    <source>
        <dbReference type="ARBA" id="ARBA00022737"/>
    </source>
</evidence>
<evidence type="ECO:0000256" key="1">
    <source>
        <dbReference type="ARBA" id="ARBA00004370"/>
    </source>
</evidence>
<dbReference type="PIRSF" id="PIRSF006076">
    <property type="entry name" value="OM_assembly_OMP85"/>
    <property type="match status" value="1"/>
</dbReference>
<feature type="domain" description="POTRA" evidence="10">
    <location>
        <begin position="178"/>
        <end position="266"/>
    </location>
</feature>
<dbReference type="Proteomes" id="UP000295565">
    <property type="component" value="Unassembled WGS sequence"/>
</dbReference>
<dbReference type="InterPro" id="IPR010827">
    <property type="entry name" value="BamA/TamA_POTRA"/>
</dbReference>
<dbReference type="PROSITE" id="PS51779">
    <property type="entry name" value="POTRA"/>
    <property type="match status" value="5"/>
</dbReference>
<comment type="caution">
    <text evidence="11">The sequence shown here is derived from an EMBL/GenBank/DDBJ whole genome shotgun (WGS) entry which is preliminary data.</text>
</comment>
<dbReference type="Gene3D" id="3.10.20.310">
    <property type="entry name" value="membrane protein fhac"/>
    <property type="match status" value="5"/>
</dbReference>
<dbReference type="GO" id="GO:1990063">
    <property type="term" value="C:Bam protein complex"/>
    <property type="evidence" value="ECO:0007669"/>
    <property type="project" value="TreeGrafter"/>
</dbReference>
<dbReference type="GO" id="GO:0051205">
    <property type="term" value="P:protein insertion into membrane"/>
    <property type="evidence" value="ECO:0007669"/>
    <property type="project" value="UniProtKB-UniRule"/>
</dbReference>
<evidence type="ECO:0000256" key="4">
    <source>
        <dbReference type="ARBA" id="ARBA00022729"/>
    </source>
</evidence>
<dbReference type="AlphaFoldDB" id="A0A4V6NE25"/>
<name>A0A4V6NE25_9GAMM</name>
<organism evidence="11 12">
    <name type="scientific">Celerinatantimonas diazotrophica</name>
    <dbReference type="NCBI Taxonomy" id="412034"/>
    <lineage>
        <taxon>Bacteria</taxon>
        <taxon>Pseudomonadati</taxon>
        <taxon>Pseudomonadota</taxon>
        <taxon>Gammaproteobacteria</taxon>
        <taxon>Celerinatantimonadaceae</taxon>
        <taxon>Celerinatantimonas</taxon>
    </lineage>
</organism>
<keyword evidence="4 8" id="KW-0732">Signal</keyword>
<dbReference type="InterPro" id="IPR000184">
    <property type="entry name" value="Bac_surfAg_D15"/>
</dbReference>
<proteinExistence type="inferred from homology"/>
<feature type="domain" description="POTRA" evidence="10">
    <location>
        <begin position="27"/>
        <end position="94"/>
    </location>
</feature>
<comment type="function">
    <text evidence="8">Part of the outer membrane protein assembly complex, which is involved in assembly and insertion of beta-barrel proteins into the outer membrane.</text>
</comment>
<gene>
    <name evidence="8" type="primary">bamA</name>
    <name evidence="11" type="ORF">EV690_3001</name>
</gene>
<evidence type="ECO:0000256" key="3">
    <source>
        <dbReference type="ARBA" id="ARBA00022692"/>
    </source>
</evidence>
<evidence type="ECO:0000256" key="2">
    <source>
        <dbReference type="ARBA" id="ARBA00022452"/>
    </source>
</evidence>
<evidence type="ECO:0000256" key="8">
    <source>
        <dbReference type="HAMAP-Rule" id="MF_01430"/>
    </source>
</evidence>
<sequence precursor="true">MYKKKFLAAALAALWSGMSLAAQSGEFKVSSIHVEGLQRVSLGAALLQLPLRVGDEVTRDDISDSLKQLYRSGDFQDVSVYRDHDALIYKVKERPVIASLEFSGNHDVKTDKLKKSLSAQGIKVGEPLDRTNLTNIEKGLEDFYYSVGKYNARVKAIVTTLPRNRVDLKFAFQEGLSAKIQQINFVGNKHFSNQKLLDQMQLTDYVPWWDLMGDQKYQKQKLAGDLETIKNFYFDRGYARFKITSTQVALTPNRHQVYITVNVHEGGVYKIKKVALDGDLLGKKAQMEKLIPIQPGATYNGSDISQMQDTLEKYLGRFGYAYPQIQVYPEFDDKDKQVTLHVNVDPGRRVYVRHINITGNTVTSDNVIRREMRQMESTWLSNRNIEQSKKRLNRLGLFKSVDSNTTRVSGSPNEVDVGVAVKEQSTGSITAGIGYGTTSKISINAGISQKNFMGTGDYVAIKASRNTYSKELSLSHTNPYFTKDGVSLGERLYYKDFDASKANLVSYTNKSIGLKGTLGFPVNENNRLSIGLGGEINKISQADPYEQVRQFWRIYKSNVSGTNNSLDFKNVTLDLGWTRNTLDYGKFPTDGSKQQFSFEISVPGSDTQYFKTSIDSSNYFPLTDNHHWVLKTYGKVGYGNGYGTVNGGDQILPFFENFYAGGWGSVRGFSSNTIGPRAIYANDNNGNTEYVPGGAIGGNGMATGSVELIFPTPFLSESYADQIRTTAFLDFGSVWDTEYDTSQAMRQCVKDCGEIADYTNPGRIRAAAGISVQWWSPIGPVVFSLAKPVKKYPGDDTEFFSFNLGQTF</sequence>
<evidence type="ECO:0000256" key="7">
    <source>
        <dbReference type="ARBA" id="ARBA00023237"/>
    </source>
</evidence>
<keyword evidence="6 8" id="KW-0472">Membrane</keyword>
<feature type="domain" description="POTRA" evidence="10">
    <location>
        <begin position="95"/>
        <end position="175"/>
    </location>
</feature>
<protein>
    <recommendedName>
        <fullName evidence="8 9">Outer membrane protein assembly factor BamA</fullName>
    </recommendedName>
</protein>
<dbReference type="GO" id="GO:0043165">
    <property type="term" value="P:Gram-negative-bacterium-type cell outer membrane assembly"/>
    <property type="evidence" value="ECO:0007669"/>
    <property type="project" value="UniProtKB-UniRule"/>
</dbReference>
<keyword evidence="5 8" id="KW-0677">Repeat</keyword>
<dbReference type="OrthoDB" id="9803054at2"/>
<dbReference type="Pfam" id="PF01103">
    <property type="entry name" value="Omp85"/>
    <property type="match status" value="1"/>
</dbReference>
<comment type="subunit">
    <text evidence="8">Part of the Bam complex.</text>
</comment>
<keyword evidence="12" id="KW-1185">Reference proteome</keyword>
<evidence type="ECO:0000313" key="12">
    <source>
        <dbReference type="Proteomes" id="UP000295565"/>
    </source>
</evidence>
<dbReference type="PANTHER" id="PTHR12815">
    <property type="entry name" value="SORTING AND ASSEMBLY MACHINERY SAMM50 PROTEIN FAMILY MEMBER"/>
    <property type="match status" value="1"/>
</dbReference>
<dbReference type="FunFam" id="3.10.20.310:FF:000002">
    <property type="entry name" value="Outer membrane protein assembly factor BamA"/>
    <property type="match status" value="1"/>
</dbReference>
<dbReference type="Gene3D" id="2.40.160.50">
    <property type="entry name" value="membrane protein fhac: a member of the omp85/tpsb transporter family"/>
    <property type="match status" value="1"/>
</dbReference>
<dbReference type="InterPro" id="IPR039910">
    <property type="entry name" value="D15-like"/>
</dbReference>
<dbReference type="NCBIfam" id="TIGR03303">
    <property type="entry name" value="OM_YaeT"/>
    <property type="match status" value="1"/>
</dbReference>
<evidence type="ECO:0000259" key="10">
    <source>
        <dbReference type="PROSITE" id="PS51779"/>
    </source>
</evidence>
<dbReference type="RefSeq" id="WP_131913744.1">
    <property type="nucleotide sequence ID" value="NZ_OU594967.1"/>
</dbReference>
<accession>A0A4V6NE25</accession>
<dbReference type="Pfam" id="PF07244">
    <property type="entry name" value="POTRA"/>
    <property type="match status" value="4"/>
</dbReference>
<feature type="domain" description="POTRA" evidence="10">
    <location>
        <begin position="269"/>
        <end position="347"/>
    </location>
</feature>
<dbReference type="PANTHER" id="PTHR12815:SF23">
    <property type="entry name" value="OUTER MEMBRANE PROTEIN ASSEMBLY FACTOR BAMA"/>
    <property type="match status" value="1"/>
</dbReference>
<dbReference type="InterPro" id="IPR034746">
    <property type="entry name" value="POTRA"/>
</dbReference>
<reference evidence="11 12" key="1">
    <citation type="submission" date="2019-03" db="EMBL/GenBank/DDBJ databases">
        <title>Genomic Encyclopedia of Type Strains, Phase IV (KMG-IV): sequencing the most valuable type-strain genomes for metagenomic binning, comparative biology and taxonomic classification.</title>
        <authorList>
            <person name="Goeker M."/>
        </authorList>
    </citation>
    <scope>NUCLEOTIDE SEQUENCE [LARGE SCALE GENOMIC DNA]</scope>
    <source>
        <strain evidence="11 12">DSM 18577</strain>
    </source>
</reference>
<evidence type="ECO:0000256" key="6">
    <source>
        <dbReference type="ARBA" id="ARBA00023136"/>
    </source>
</evidence>
<dbReference type="HAMAP" id="MF_01430">
    <property type="entry name" value="OM_assembly_BamA"/>
    <property type="match status" value="1"/>
</dbReference>
<dbReference type="FunFam" id="2.40.160.50:FF:000001">
    <property type="entry name" value="Outer membrane protein assembly factor BamA"/>
    <property type="match status" value="1"/>
</dbReference>
<keyword evidence="3 8" id="KW-0812">Transmembrane</keyword>
<feature type="chain" id="PRO_5021054677" description="Outer membrane protein assembly factor BamA" evidence="8">
    <location>
        <begin position="22"/>
        <end position="808"/>
    </location>
</feature>
<dbReference type="EMBL" id="SMGD01000015">
    <property type="protein sequence ID" value="TCK47291.1"/>
    <property type="molecule type" value="Genomic_DNA"/>
</dbReference>
<keyword evidence="7 8" id="KW-0998">Cell outer membrane</keyword>
<comment type="subcellular location">
    <subcellularLocation>
        <location evidence="8">Cell outer membrane</location>
    </subcellularLocation>
    <subcellularLocation>
        <location evidence="1">Membrane</location>
    </subcellularLocation>
</comment>
<evidence type="ECO:0000313" key="11">
    <source>
        <dbReference type="EMBL" id="TCK47291.1"/>
    </source>
</evidence>
<evidence type="ECO:0000256" key="9">
    <source>
        <dbReference type="NCBIfam" id="TIGR03303"/>
    </source>
</evidence>
<keyword evidence="2 8" id="KW-1134">Transmembrane beta strand</keyword>
<comment type="similarity">
    <text evidence="8">Belongs to the BamA family.</text>
</comment>
<feature type="domain" description="POTRA" evidence="10">
    <location>
        <begin position="350"/>
        <end position="424"/>
    </location>
</feature>
<dbReference type="InterPro" id="IPR023707">
    <property type="entry name" value="OM_assembly_BamA"/>
</dbReference>